<accession>A0A6B0U0Y8</accession>
<evidence type="ECO:0000256" key="1">
    <source>
        <dbReference type="SAM" id="SignalP"/>
    </source>
</evidence>
<protein>
    <submittedName>
        <fullName evidence="2">Putative 5.3 kDa protein</fullName>
    </submittedName>
</protein>
<dbReference type="AlphaFoldDB" id="A0A6B0U0Y8"/>
<reference evidence="2" key="1">
    <citation type="submission" date="2019-12" db="EMBL/GenBank/DDBJ databases">
        <title>An insight into the sialome of adult female Ixodes ricinus ticks feeding for 6 days.</title>
        <authorList>
            <person name="Perner J."/>
            <person name="Ribeiro J.M.C."/>
        </authorList>
    </citation>
    <scope>NUCLEOTIDE SEQUENCE</scope>
    <source>
        <strain evidence="2">Semi-engorged</strain>
        <tissue evidence="2">Salivary glands</tissue>
    </source>
</reference>
<sequence>MRAPAIVIISVLLLDCFHSVECYGRPVRSYQSKPFCRRPCDIPQNCGPPCARCPPTNPWTPKTCKK</sequence>
<keyword evidence="1" id="KW-0732">Signal</keyword>
<name>A0A6B0U0Y8_IXORI</name>
<feature type="signal peptide" evidence="1">
    <location>
        <begin position="1"/>
        <end position="22"/>
    </location>
</feature>
<evidence type="ECO:0000313" key="2">
    <source>
        <dbReference type="EMBL" id="MXU82085.1"/>
    </source>
</evidence>
<dbReference type="EMBL" id="GIFC01000002">
    <property type="protein sequence ID" value="MXU82085.1"/>
    <property type="molecule type" value="Transcribed_RNA"/>
</dbReference>
<organism evidence="2">
    <name type="scientific">Ixodes ricinus</name>
    <name type="common">Common tick</name>
    <name type="synonym">Acarus ricinus</name>
    <dbReference type="NCBI Taxonomy" id="34613"/>
    <lineage>
        <taxon>Eukaryota</taxon>
        <taxon>Metazoa</taxon>
        <taxon>Ecdysozoa</taxon>
        <taxon>Arthropoda</taxon>
        <taxon>Chelicerata</taxon>
        <taxon>Arachnida</taxon>
        <taxon>Acari</taxon>
        <taxon>Parasitiformes</taxon>
        <taxon>Ixodida</taxon>
        <taxon>Ixodoidea</taxon>
        <taxon>Ixodidae</taxon>
        <taxon>Ixodinae</taxon>
        <taxon>Ixodes</taxon>
    </lineage>
</organism>
<proteinExistence type="predicted"/>
<feature type="chain" id="PRO_5025480192" evidence="1">
    <location>
        <begin position="23"/>
        <end position="66"/>
    </location>
</feature>